<feature type="region of interest" description="Disordered" evidence="1">
    <location>
        <begin position="291"/>
        <end position="357"/>
    </location>
</feature>
<feature type="region of interest" description="Disordered" evidence="1">
    <location>
        <begin position="242"/>
        <end position="269"/>
    </location>
</feature>
<organism evidence="2 3">
    <name type="scientific">Endocarpon pusillum</name>
    <dbReference type="NCBI Taxonomy" id="364733"/>
    <lineage>
        <taxon>Eukaryota</taxon>
        <taxon>Fungi</taxon>
        <taxon>Dikarya</taxon>
        <taxon>Ascomycota</taxon>
        <taxon>Pezizomycotina</taxon>
        <taxon>Eurotiomycetes</taxon>
        <taxon>Chaetothyriomycetidae</taxon>
        <taxon>Verrucariales</taxon>
        <taxon>Verrucariaceae</taxon>
        <taxon>Endocarpon</taxon>
    </lineage>
</organism>
<sequence length="357" mass="40398">MPPPPYPPPGKPPQAPLPPDRVYATPLLRLKIQDLSEKGGRGFLSCIDAAGVLEKAVRTVLDLLYPGQYWASWPGSRSVTLVLSSFGGVAYTRGKALDHDHKEIHLSTDYVAGIEPALLKREITGVIVHEMVHCWQWNACGTAPGGLIEGLADWVRLRADLAPPHWKRTAGDRWDAGYQVTAWFLDWLENKYGTGTVPKLNHLLKEVKYDEEEYWCGRSGLHKSVQELWKDYKSWVEDQGKEEVGELEGKEGKDENETHYDERKGREERRREVAAARDVIEKCRQEIANRHVREIGPGNNSEKFQSERDEVVPTTEGAETKLENGWTELNSSDIELGRRESGSEVTLAQRPKKEKEI</sequence>
<dbReference type="PANTHER" id="PTHR33321">
    <property type="match status" value="1"/>
</dbReference>
<keyword evidence="3" id="KW-1185">Reference proteome</keyword>
<dbReference type="EMBL" id="JAACFV010000046">
    <property type="protein sequence ID" value="KAF7509014.1"/>
    <property type="molecule type" value="Genomic_DNA"/>
</dbReference>
<accession>A0A8H7AKD6</accession>
<dbReference type="AlphaFoldDB" id="A0A8H7AKD6"/>
<evidence type="ECO:0000256" key="1">
    <source>
        <dbReference type="SAM" id="MobiDB-lite"/>
    </source>
</evidence>
<dbReference type="InterPro" id="IPR007541">
    <property type="entry name" value="Uncharacterised_BSP"/>
</dbReference>
<dbReference type="Pfam" id="PF04450">
    <property type="entry name" value="BSP"/>
    <property type="match status" value="1"/>
</dbReference>
<reference evidence="2" key="1">
    <citation type="submission" date="2020-02" db="EMBL/GenBank/DDBJ databases">
        <authorList>
            <person name="Palmer J.M."/>
        </authorList>
    </citation>
    <scope>NUCLEOTIDE SEQUENCE</scope>
    <source>
        <strain evidence="2">EPUS1.4</strain>
        <tissue evidence="2">Thallus</tissue>
    </source>
</reference>
<dbReference type="PANTHER" id="PTHR33321:SF12">
    <property type="entry name" value="PLANT BASIC SECRETORY PROTEIN (BSP) FAMILY PROTEIN"/>
    <property type="match status" value="1"/>
</dbReference>
<dbReference type="OrthoDB" id="891726at2759"/>
<dbReference type="Proteomes" id="UP000606974">
    <property type="component" value="Unassembled WGS sequence"/>
</dbReference>
<protein>
    <submittedName>
        <fullName evidence="2">Uncharacterized protein</fullName>
    </submittedName>
</protein>
<evidence type="ECO:0000313" key="2">
    <source>
        <dbReference type="EMBL" id="KAF7509014.1"/>
    </source>
</evidence>
<name>A0A8H7AKD6_9EURO</name>
<proteinExistence type="predicted"/>
<gene>
    <name evidence="2" type="ORF">GJ744_008409</name>
</gene>
<evidence type="ECO:0000313" key="3">
    <source>
        <dbReference type="Proteomes" id="UP000606974"/>
    </source>
</evidence>
<comment type="caution">
    <text evidence="2">The sequence shown here is derived from an EMBL/GenBank/DDBJ whole genome shotgun (WGS) entry which is preliminary data.</text>
</comment>